<reference evidence="5 6" key="1">
    <citation type="submission" date="2020-08" db="EMBL/GenBank/DDBJ databases">
        <title>Stenotrophomonas tumulicola JCM 30961.</title>
        <authorList>
            <person name="Deng Y."/>
        </authorList>
    </citation>
    <scope>NUCLEOTIDE SEQUENCE [LARGE SCALE GENOMIC DNA]</scope>
    <source>
        <strain evidence="5 6">JCM 30961</strain>
    </source>
</reference>
<dbReference type="RefSeq" id="WP_182337857.1">
    <property type="nucleotide sequence ID" value="NZ_JACGXS010000001.1"/>
</dbReference>
<gene>
    <name evidence="5" type="ORF">H4O11_02555</name>
</gene>
<accession>A0A7W3FK24</accession>
<keyword evidence="1" id="KW-0378">Hydrolase</keyword>
<evidence type="ECO:0000313" key="6">
    <source>
        <dbReference type="Proteomes" id="UP000547058"/>
    </source>
</evidence>
<feature type="domain" description="Peptidase S9 prolyl oligopeptidase catalytic" evidence="4">
    <location>
        <begin position="661"/>
        <end position="818"/>
    </location>
</feature>
<proteinExistence type="predicted"/>
<dbReference type="SUPFAM" id="SSF82171">
    <property type="entry name" value="DPP6 N-terminal domain-like"/>
    <property type="match status" value="1"/>
</dbReference>
<evidence type="ECO:0000256" key="3">
    <source>
        <dbReference type="SAM" id="SignalP"/>
    </source>
</evidence>
<dbReference type="Proteomes" id="UP000547058">
    <property type="component" value="Unassembled WGS sequence"/>
</dbReference>
<dbReference type="SUPFAM" id="SSF53474">
    <property type="entry name" value="alpha/beta-Hydrolases"/>
    <property type="match status" value="1"/>
</dbReference>
<dbReference type="Pfam" id="PF00326">
    <property type="entry name" value="Peptidase_S9"/>
    <property type="match status" value="1"/>
</dbReference>
<feature type="signal peptide" evidence="3">
    <location>
        <begin position="1"/>
        <end position="27"/>
    </location>
</feature>
<dbReference type="Gene3D" id="2.120.10.30">
    <property type="entry name" value="TolB, C-terminal domain"/>
    <property type="match status" value="1"/>
</dbReference>
<keyword evidence="6" id="KW-1185">Reference proteome</keyword>
<feature type="region of interest" description="Disordered" evidence="2">
    <location>
        <begin position="192"/>
        <end position="224"/>
    </location>
</feature>
<sequence>MLVRHTALASAVAVAALGLLVVPSAFADYSRPPEHLLKVLKAPPPPLPSVDPSGQRLLLTTAQTYPSITRVAQPYLKLAGVRLEPGNRSRHDTPGGYGIPACVADFTLVDVASGKQTKVPLPQGCAGQAQWSADGQRFVFQNAVESAVQLWVGDAASGQVRQVPDVQLNPIFGDTVQWLGGTQQLLVKLVPADQGPAPSNGGVPTGPDAQESLGSSGESSTYEARDTLASTHDEALFAYYGQSQLAVVDASSGSTRPVGQPGLYNGIDAAPDGVHVLTETIRPPFSHAVTYQRFAHEVAVLDLANGRSATIASLPLADRVPVHGVPEGARDFDWRATDPATLVYAEALDKGDWKVSVPHRDRVLMLKAPFTGKPSEIARTAQRFEGIAWSAQPSVSFLFENDENRHWIQTRIVDVDQPGKEGRLLWDLSSDELYGDPGNLVFRRLPNGASVVRQEGQFVFLRGQGASPQGDRPFLDRLDLDTLKTERLFRSDADAYEQFLGFTSSPGRYLTWHQSVMDPPNAFVRGQGQPLAGVKEGEAQFASTATALTTLADPTPEVRQIKKRLVTYKRADGVDLSFTLYTPPGYQEGERVPAILYAYPADFANAEQAGQVSGSQQTFTRLAPYRLMLLAGYAIIDNASFPIVGDPKTAYDTYLEQLEADARAAVDKAVELGVVDRNRIGVTGHSHGGLMTANLIAHTDLFKAGVATSGSYNKTFTPFGFQNERRSVWQAQDVYLKASPFFYADKIKLPLLLVHGEDDANPGTEPFQSRKLYQAIRGNGGITRLVMLPNEPHWYTALESNQQLVYEMLNWFDTYVKNSPAK</sequence>
<dbReference type="InterPro" id="IPR001375">
    <property type="entry name" value="Peptidase_S9_cat"/>
</dbReference>
<dbReference type="GO" id="GO:0004252">
    <property type="term" value="F:serine-type endopeptidase activity"/>
    <property type="evidence" value="ECO:0007669"/>
    <property type="project" value="TreeGrafter"/>
</dbReference>
<dbReference type="PANTHER" id="PTHR42776">
    <property type="entry name" value="SERINE PEPTIDASE S9 FAMILY MEMBER"/>
    <property type="match status" value="1"/>
</dbReference>
<comment type="caution">
    <text evidence="5">The sequence shown here is derived from an EMBL/GenBank/DDBJ whole genome shotgun (WGS) entry which is preliminary data.</text>
</comment>
<evidence type="ECO:0000259" key="4">
    <source>
        <dbReference type="Pfam" id="PF00326"/>
    </source>
</evidence>
<protein>
    <submittedName>
        <fullName evidence="5">S9 family peptidase</fullName>
    </submittedName>
</protein>
<dbReference type="PANTHER" id="PTHR42776:SF28">
    <property type="entry name" value="GLUTAMYL ENDOPEPTIDASE, CHLOROPLASTIC-RELATED"/>
    <property type="match status" value="1"/>
</dbReference>
<feature type="compositionally biased region" description="Polar residues" evidence="2">
    <location>
        <begin position="212"/>
        <end position="222"/>
    </location>
</feature>
<feature type="chain" id="PRO_5031385037" evidence="3">
    <location>
        <begin position="28"/>
        <end position="822"/>
    </location>
</feature>
<evidence type="ECO:0000256" key="2">
    <source>
        <dbReference type="SAM" id="MobiDB-lite"/>
    </source>
</evidence>
<evidence type="ECO:0000313" key="5">
    <source>
        <dbReference type="EMBL" id="MBA8680686.1"/>
    </source>
</evidence>
<organism evidence="5 6">
    <name type="scientific">Stenotrophomonas tumulicola</name>
    <dbReference type="NCBI Taxonomy" id="1685415"/>
    <lineage>
        <taxon>Bacteria</taxon>
        <taxon>Pseudomonadati</taxon>
        <taxon>Pseudomonadota</taxon>
        <taxon>Gammaproteobacteria</taxon>
        <taxon>Lysobacterales</taxon>
        <taxon>Lysobacteraceae</taxon>
        <taxon>Stenotrophomonas</taxon>
    </lineage>
</organism>
<dbReference type="InterPro" id="IPR011042">
    <property type="entry name" value="6-blade_b-propeller_TolB-like"/>
</dbReference>
<name>A0A7W3FK24_9GAMM</name>
<dbReference type="EMBL" id="JACGXS010000001">
    <property type="protein sequence ID" value="MBA8680686.1"/>
    <property type="molecule type" value="Genomic_DNA"/>
</dbReference>
<dbReference type="InterPro" id="IPR029058">
    <property type="entry name" value="AB_hydrolase_fold"/>
</dbReference>
<dbReference type="Gene3D" id="3.40.50.1820">
    <property type="entry name" value="alpha/beta hydrolase"/>
    <property type="match status" value="1"/>
</dbReference>
<keyword evidence="3" id="KW-0732">Signal</keyword>
<dbReference type="AlphaFoldDB" id="A0A7W3FK24"/>
<dbReference type="GO" id="GO:0006508">
    <property type="term" value="P:proteolysis"/>
    <property type="evidence" value="ECO:0007669"/>
    <property type="project" value="InterPro"/>
</dbReference>
<evidence type="ECO:0000256" key="1">
    <source>
        <dbReference type="ARBA" id="ARBA00022801"/>
    </source>
</evidence>